<dbReference type="Proteomes" id="UP000619238">
    <property type="component" value="Unassembled WGS sequence"/>
</dbReference>
<organism evidence="1 2">
    <name type="scientific">Kordia aestuariivivens</name>
    <dbReference type="NCBI Taxonomy" id="2759037"/>
    <lineage>
        <taxon>Bacteria</taxon>
        <taxon>Pseudomonadati</taxon>
        <taxon>Bacteroidota</taxon>
        <taxon>Flavobacteriia</taxon>
        <taxon>Flavobacteriales</taxon>
        <taxon>Flavobacteriaceae</taxon>
        <taxon>Kordia</taxon>
    </lineage>
</organism>
<evidence type="ECO:0000313" key="2">
    <source>
        <dbReference type="Proteomes" id="UP000619238"/>
    </source>
</evidence>
<reference evidence="1 2" key="1">
    <citation type="submission" date="2020-07" db="EMBL/GenBank/DDBJ databases">
        <title>Description of Kordia aestuariivivens sp. nov., isolated from a tidal flat.</title>
        <authorList>
            <person name="Park S."/>
            <person name="Yoon J.-H."/>
        </authorList>
    </citation>
    <scope>NUCLEOTIDE SEQUENCE [LARGE SCALE GENOMIC DNA]</scope>
    <source>
        <strain evidence="1 2">YSTF-M3</strain>
    </source>
</reference>
<keyword evidence="2" id="KW-1185">Reference proteome</keyword>
<comment type="caution">
    <text evidence="1">The sequence shown here is derived from an EMBL/GenBank/DDBJ whole genome shotgun (WGS) entry which is preliminary data.</text>
</comment>
<sequence>MNSLRLNSVLISNLSSVKGGLIANNNNQQPINAAPSTAGPSLDCGYSAGCHTYTCKK</sequence>
<protein>
    <recommendedName>
        <fullName evidence="3">Bacteriocin</fullName>
    </recommendedName>
</protein>
<evidence type="ECO:0008006" key="3">
    <source>
        <dbReference type="Google" id="ProtNLM"/>
    </source>
</evidence>
<proteinExistence type="predicted"/>
<dbReference type="EMBL" id="JACGWS010000003">
    <property type="protein sequence ID" value="MBC8754233.1"/>
    <property type="molecule type" value="Genomic_DNA"/>
</dbReference>
<evidence type="ECO:0000313" key="1">
    <source>
        <dbReference type="EMBL" id="MBC8754233.1"/>
    </source>
</evidence>
<accession>A0ABR7Q6R7</accession>
<dbReference type="RefSeq" id="WP_187561279.1">
    <property type="nucleotide sequence ID" value="NZ_JACGWS010000003.1"/>
</dbReference>
<gene>
    <name evidence="1" type="ORF">H2O64_06085</name>
</gene>
<name>A0ABR7Q6R7_9FLAO</name>